<keyword evidence="1" id="KW-1003">Cell membrane</keyword>
<sequence>MKKRNLASAILASLLLLSACSPQSKDAAPAASGNSKTAEAVAAQKPEEVAGEISFWSWSPEDNVWQDLIKAFNAKYPKIKVNYVRTPSADYEKKIQVAIQGGEVPDVMAFQNGPMIKNYSPILEPLAPLAEKTLGKDWEKTFKATPMESSKKNDYKTIPTGVAVTPFLSYDVDMFNKVGAHPPKTYDELKQVVKKFEDAKLPGIIPRVGFAGGKSATVTDVFYTLVNQIAPGKLYEADAGKAKFTDPVFIQATNAFKQFYTDQLFQDGNLTTKYDPDLRDMYEQKKQLPMILVGAWIMNDVANKDGLKMGDRTFGLVPMPVISGGKTSVLINGDVPLGISKESKNKAAAWRFVEFMATGDYQTILSKALQFLPVKEGLSMDKANLKTDIEKQSVDVIVNSLTKDVGGIRFLDNASIEQAIFVNLQKVASGAATAEQAMAEVQKASDAVKR</sequence>
<dbReference type="Gene3D" id="3.40.190.10">
    <property type="entry name" value="Periplasmic binding protein-like II"/>
    <property type="match status" value="2"/>
</dbReference>
<name>A0A4Q9DNE5_9BACL</name>
<evidence type="ECO:0000256" key="1">
    <source>
        <dbReference type="ARBA" id="ARBA00022475"/>
    </source>
</evidence>
<organism evidence="7 8">
    <name type="scientific">Paenibacillus thalictri</name>
    <dbReference type="NCBI Taxonomy" id="2527873"/>
    <lineage>
        <taxon>Bacteria</taxon>
        <taxon>Bacillati</taxon>
        <taxon>Bacillota</taxon>
        <taxon>Bacilli</taxon>
        <taxon>Bacillales</taxon>
        <taxon>Paenibacillaceae</taxon>
        <taxon>Paenibacillus</taxon>
    </lineage>
</organism>
<reference evidence="7 8" key="1">
    <citation type="submission" date="2019-02" db="EMBL/GenBank/DDBJ databases">
        <title>Paenibacillus sp. nov., isolated from surface-sterilized tissue of Thalictrum simplex L.</title>
        <authorList>
            <person name="Tuo L."/>
        </authorList>
    </citation>
    <scope>NUCLEOTIDE SEQUENCE [LARGE SCALE GENOMIC DNA]</scope>
    <source>
        <strain evidence="7 8">N2SHLJ1</strain>
    </source>
</reference>
<dbReference type="RefSeq" id="WP_131015795.1">
    <property type="nucleotide sequence ID" value="NZ_SIRE01000017.1"/>
</dbReference>
<keyword evidence="5" id="KW-0449">Lipoprotein</keyword>
<keyword evidence="3" id="KW-0472">Membrane</keyword>
<keyword evidence="4" id="KW-0564">Palmitate</keyword>
<dbReference type="EMBL" id="SIRE01000017">
    <property type="protein sequence ID" value="TBL75307.1"/>
    <property type="molecule type" value="Genomic_DNA"/>
</dbReference>
<dbReference type="Pfam" id="PF01547">
    <property type="entry name" value="SBP_bac_1"/>
    <property type="match status" value="1"/>
</dbReference>
<accession>A0A4Q9DNE5</accession>
<evidence type="ECO:0000256" key="3">
    <source>
        <dbReference type="ARBA" id="ARBA00023136"/>
    </source>
</evidence>
<proteinExistence type="predicted"/>
<dbReference type="Proteomes" id="UP000293142">
    <property type="component" value="Unassembled WGS sequence"/>
</dbReference>
<feature type="chain" id="PRO_5039386149" evidence="6">
    <location>
        <begin position="28"/>
        <end position="450"/>
    </location>
</feature>
<gene>
    <name evidence="7" type="ORF">EYB31_23125</name>
</gene>
<evidence type="ECO:0000256" key="5">
    <source>
        <dbReference type="ARBA" id="ARBA00023288"/>
    </source>
</evidence>
<dbReference type="AlphaFoldDB" id="A0A4Q9DNE5"/>
<dbReference type="InterPro" id="IPR006059">
    <property type="entry name" value="SBP"/>
</dbReference>
<protein>
    <submittedName>
        <fullName evidence="7">Extracellular solute-binding protein</fullName>
    </submittedName>
</protein>
<keyword evidence="8" id="KW-1185">Reference proteome</keyword>
<dbReference type="SUPFAM" id="SSF53850">
    <property type="entry name" value="Periplasmic binding protein-like II"/>
    <property type="match status" value="1"/>
</dbReference>
<dbReference type="InterPro" id="IPR050490">
    <property type="entry name" value="Bact_solute-bd_prot1"/>
</dbReference>
<comment type="caution">
    <text evidence="7">The sequence shown here is derived from an EMBL/GenBank/DDBJ whole genome shotgun (WGS) entry which is preliminary data.</text>
</comment>
<feature type="signal peptide" evidence="6">
    <location>
        <begin position="1"/>
        <end position="27"/>
    </location>
</feature>
<evidence type="ECO:0000256" key="2">
    <source>
        <dbReference type="ARBA" id="ARBA00022729"/>
    </source>
</evidence>
<keyword evidence="2 6" id="KW-0732">Signal</keyword>
<evidence type="ECO:0000256" key="4">
    <source>
        <dbReference type="ARBA" id="ARBA00023139"/>
    </source>
</evidence>
<dbReference type="PANTHER" id="PTHR43649">
    <property type="entry name" value="ARABINOSE-BINDING PROTEIN-RELATED"/>
    <property type="match status" value="1"/>
</dbReference>
<dbReference type="OrthoDB" id="9798191at2"/>
<evidence type="ECO:0000313" key="7">
    <source>
        <dbReference type="EMBL" id="TBL75307.1"/>
    </source>
</evidence>
<dbReference type="PROSITE" id="PS51257">
    <property type="entry name" value="PROKAR_LIPOPROTEIN"/>
    <property type="match status" value="1"/>
</dbReference>
<dbReference type="PANTHER" id="PTHR43649:SF33">
    <property type="entry name" value="POLYGALACTURONAN_RHAMNOGALACTURONAN-BINDING PROTEIN YTCQ"/>
    <property type="match status" value="1"/>
</dbReference>
<evidence type="ECO:0000313" key="8">
    <source>
        <dbReference type="Proteomes" id="UP000293142"/>
    </source>
</evidence>
<evidence type="ECO:0000256" key="6">
    <source>
        <dbReference type="SAM" id="SignalP"/>
    </source>
</evidence>